<accession>A0ABT8WFI4</accession>
<proteinExistence type="predicted"/>
<sequence length="182" mass="20874">MKKLFVLIISLIGLFMIGCFSGDDDYGYSPSVAISDAFSFENEENYQVGDTLFFNLNFSRYLDEDGYDNELDIYETSNSEEFFYNPDFRKFSSFSDLYESVSIRQELFYSPNETTNVAKLNTGTNTYESQMGIILAEAGEYSISFNSVHISSGIPYYSENVDVNITNFSKNTPETYYFTVEE</sequence>
<organism evidence="1 2">
    <name type="scientific">Flavivirga aquimarina</name>
    <dbReference type="NCBI Taxonomy" id="2027862"/>
    <lineage>
        <taxon>Bacteria</taxon>
        <taxon>Pseudomonadati</taxon>
        <taxon>Bacteroidota</taxon>
        <taxon>Flavobacteriia</taxon>
        <taxon>Flavobacteriales</taxon>
        <taxon>Flavobacteriaceae</taxon>
        <taxon>Flavivirga</taxon>
    </lineage>
</organism>
<evidence type="ECO:0000313" key="2">
    <source>
        <dbReference type="Proteomes" id="UP001176883"/>
    </source>
</evidence>
<name>A0ABT8WFI4_9FLAO</name>
<dbReference type="Proteomes" id="UP001176883">
    <property type="component" value="Unassembled WGS sequence"/>
</dbReference>
<evidence type="ECO:0000313" key="1">
    <source>
        <dbReference type="EMBL" id="MDO5971900.1"/>
    </source>
</evidence>
<evidence type="ECO:0008006" key="3">
    <source>
        <dbReference type="Google" id="ProtNLM"/>
    </source>
</evidence>
<dbReference type="EMBL" id="JAUOEK010000178">
    <property type="protein sequence ID" value="MDO5971900.1"/>
    <property type="molecule type" value="Genomic_DNA"/>
</dbReference>
<protein>
    <recommendedName>
        <fullName evidence="3">DUF5017 domain-containing protein</fullName>
    </recommendedName>
</protein>
<comment type="caution">
    <text evidence="1">The sequence shown here is derived from an EMBL/GenBank/DDBJ whole genome shotgun (WGS) entry which is preliminary data.</text>
</comment>
<keyword evidence="2" id="KW-1185">Reference proteome</keyword>
<dbReference type="RefSeq" id="WP_303279616.1">
    <property type="nucleotide sequence ID" value="NZ_JAUOEK010000178.1"/>
</dbReference>
<gene>
    <name evidence="1" type="ORF">Q4Q35_19025</name>
</gene>
<reference evidence="1" key="1">
    <citation type="submission" date="2023-07" db="EMBL/GenBank/DDBJ databases">
        <title>Two novel species in the genus Flavivirga.</title>
        <authorList>
            <person name="Kwon K."/>
        </authorList>
    </citation>
    <scope>NUCLEOTIDE SEQUENCE</scope>
    <source>
        <strain evidence="1">KCTC 52353</strain>
    </source>
</reference>
<dbReference type="PROSITE" id="PS51257">
    <property type="entry name" value="PROKAR_LIPOPROTEIN"/>
    <property type="match status" value="1"/>
</dbReference>